<evidence type="ECO:0000256" key="1">
    <source>
        <dbReference type="ARBA" id="ARBA00022490"/>
    </source>
</evidence>
<comment type="caution">
    <text evidence="9">The sequence shown here is derived from an EMBL/GenBank/DDBJ whole genome shotgun (WGS) entry which is preliminary data.</text>
</comment>
<sequence length="238" mass="27342">MQPLKLLRTKRRPPDRRPPNNFRRRIVIHEPVQSDRLIVFKTYIDVTKEDCFQLGHITRTHGTQGELVFYLDVDEPSAYEELDSVLIEVKGELLPYFIESIAITNKSRAIVALEEVETIEQAEKLINCALYLPLDNLEPIEDETRFYYHEIIGYRVVDAEQGELGTVRAVYSMPTQDLIGMEYEGKEVLIPINSAIVPSVDRTKQQLNVLLPDGLLDVYMADTEKEKPEVNGDEEHAD</sequence>
<reference evidence="10" key="1">
    <citation type="journal article" date="2019" name="Int. J. Syst. Evol. Microbiol.">
        <title>The Global Catalogue of Microorganisms (GCM) 10K type strain sequencing project: providing services to taxonomists for standard genome sequencing and annotation.</title>
        <authorList>
            <consortium name="The Broad Institute Genomics Platform"/>
            <consortium name="The Broad Institute Genome Sequencing Center for Infectious Disease"/>
            <person name="Wu L."/>
            <person name="Ma J."/>
        </authorList>
    </citation>
    <scope>NUCLEOTIDE SEQUENCE [LARGE SCALE GENOMIC DNA]</scope>
    <source>
        <strain evidence="10">JCM 17927</strain>
    </source>
</reference>
<dbReference type="Pfam" id="PF01782">
    <property type="entry name" value="RimM"/>
    <property type="match status" value="1"/>
</dbReference>
<dbReference type="InterPro" id="IPR036976">
    <property type="entry name" value="RimM_N_sf"/>
</dbReference>
<keyword evidence="2 5" id="KW-0690">Ribosome biogenesis</keyword>
<evidence type="ECO:0000256" key="5">
    <source>
        <dbReference type="HAMAP-Rule" id="MF_00014"/>
    </source>
</evidence>
<name>A0ABP8NPT8_9BACT</name>
<evidence type="ECO:0000256" key="2">
    <source>
        <dbReference type="ARBA" id="ARBA00022517"/>
    </source>
</evidence>
<proteinExistence type="inferred from homology"/>
<feature type="domain" description="RimM N-terminal" evidence="7">
    <location>
        <begin position="54"/>
        <end position="133"/>
    </location>
</feature>
<protein>
    <recommendedName>
        <fullName evidence="5">Ribosome maturation factor RimM</fullName>
    </recommendedName>
</protein>
<dbReference type="HAMAP" id="MF_00014">
    <property type="entry name" value="Ribosome_mat_RimM"/>
    <property type="match status" value="1"/>
</dbReference>
<keyword evidence="4 5" id="KW-0143">Chaperone</keyword>
<gene>
    <name evidence="5" type="primary">rimM</name>
    <name evidence="9" type="ORF">GCM10023189_60200</name>
</gene>
<evidence type="ECO:0000256" key="6">
    <source>
        <dbReference type="SAM" id="MobiDB-lite"/>
    </source>
</evidence>
<dbReference type="PANTHER" id="PTHR33692:SF1">
    <property type="entry name" value="RIBOSOME MATURATION FACTOR RIMM"/>
    <property type="match status" value="1"/>
</dbReference>
<dbReference type="EMBL" id="BAABHD010000084">
    <property type="protein sequence ID" value="GAA4470834.1"/>
    <property type="molecule type" value="Genomic_DNA"/>
</dbReference>
<dbReference type="SUPFAM" id="SSF50346">
    <property type="entry name" value="PRC-barrel domain"/>
    <property type="match status" value="1"/>
</dbReference>
<dbReference type="InterPro" id="IPR009000">
    <property type="entry name" value="Transl_B-barrel_sf"/>
</dbReference>
<comment type="similarity">
    <text evidence="5">Belongs to the RimM family.</text>
</comment>
<dbReference type="NCBIfam" id="TIGR02273">
    <property type="entry name" value="16S_RimM"/>
    <property type="match status" value="1"/>
</dbReference>
<dbReference type="InterPro" id="IPR011961">
    <property type="entry name" value="RimM"/>
</dbReference>
<dbReference type="Proteomes" id="UP001501175">
    <property type="component" value="Unassembled WGS sequence"/>
</dbReference>
<dbReference type="PANTHER" id="PTHR33692">
    <property type="entry name" value="RIBOSOME MATURATION FACTOR RIMM"/>
    <property type="match status" value="1"/>
</dbReference>
<dbReference type="Gene3D" id="2.40.30.60">
    <property type="entry name" value="RimM"/>
    <property type="match status" value="1"/>
</dbReference>
<comment type="subunit">
    <text evidence="5">Binds ribosomal protein uS19.</text>
</comment>
<dbReference type="Gene3D" id="2.30.30.240">
    <property type="entry name" value="PRC-barrel domain"/>
    <property type="match status" value="1"/>
</dbReference>
<evidence type="ECO:0000259" key="8">
    <source>
        <dbReference type="Pfam" id="PF24986"/>
    </source>
</evidence>
<evidence type="ECO:0000313" key="10">
    <source>
        <dbReference type="Proteomes" id="UP001501175"/>
    </source>
</evidence>
<evidence type="ECO:0000313" key="9">
    <source>
        <dbReference type="EMBL" id="GAA4470834.1"/>
    </source>
</evidence>
<evidence type="ECO:0000259" key="7">
    <source>
        <dbReference type="Pfam" id="PF01782"/>
    </source>
</evidence>
<feature type="domain" description="Ribosome maturation factor RimM PRC barrel" evidence="8">
    <location>
        <begin position="149"/>
        <end position="215"/>
    </location>
</feature>
<accession>A0ABP8NPT8</accession>
<evidence type="ECO:0000256" key="3">
    <source>
        <dbReference type="ARBA" id="ARBA00022552"/>
    </source>
</evidence>
<comment type="domain">
    <text evidence="5">The PRC barrel domain binds ribosomal protein uS19.</text>
</comment>
<dbReference type="InterPro" id="IPR056792">
    <property type="entry name" value="PRC_RimM"/>
</dbReference>
<dbReference type="SUPFAM" id="SSF50447">
    <property type="entry name" value="Translation proteins"/>
    <property type="match status" value="1"/>
</dbReference>
<comment type="subcellular location">
    <subcellularLocation>
        <location evidence="5">Cytoplasm</location>
    </subcellularLocation>
</comment>
<comment type="function">
    <text evidence="5">An accessory protein needed during the final step in the assembly of 30S ribosomal subunit, possibly for assembly of the head region. Essential for efficient processing of 16S rRNA. May be needed both before and after RbfA during the maturation of 16S rRNA. It has affinity for free ribosomal 30S subunits but not for 70S ribosomes.</text>
</comment>
<keyword evidence="1 5" id="KW-0963">Cytoplasm</keyword>
<keyword evidence="3 5" id="KW-0698">rRNA processing</keyword>
<dbReference type="Pfam" id="PF24986">
    <property type="entry name" value="PRC_RimM"/>
    <property type="match status" value="1"/>
</dbReference>
<keyword evidence="10" id="KW-1185">Reference proteome</keyword>
<dbReference type="InterPro" id="IPR011033">
    <property type="entry name" value="PRC_barrel-like_sf"/>
</dbReference>
<organism evidence="9 10">
    <name type="scientific">Nibrella saemangeumensis</name>
    <dbReference type="NCBI Taxonomy" id="1084526"/>
    <lineage>
        <taxon>Bacteria</taxon>
        <taxon>Pseudomonadati</taxon>
        <taxon>Bacteroidota</taxon>
        <taxon>Cytophagia</taxon>
        <taxon>Cytophagales</taxon>
        <taxon>Spirosomataceae</taxon>
        <taxon>Nibrella</taxon>
    </lineage>
</organism>
<dbReference type="InterPro" id="IPR002676">
    <property type="entry name" value="RimM_N"/>
</dbReference>
<evidence type="ECO:0000256" key="4">
    <source>
        <dbReference type="ARBA" id="ARBA00023186"/>
    </source>
</evidence>
<feature type="region of interest" description="Disordered" evidence="6">
    <location>
        <begin position="1"/>
        <end position="21"/>
    </location>
</feature>